<dbReference type="InterPro" id="IPR003494">
    <property type="entry name" value="SHS2_FtsA"/>
</dbReference>
<accession>A8MEX9</accession>
<dbReference type="SMART" id="SM00842">
    <property type="entry name" value="FtsA"/>
    <property type="match status" value="1"/>
</dbReference>
<evidence type="ECO:0000259" key="1">
    <source>
        <dbReference type="SMART" id="SM00842"/>
    </source>
</evidence>
<dbReference type="InterPro" id="IPR050696">
    <property type="entry name" value="FtsA/MreB"/>
</dbReference>
<dbReference type="EMBL" id="CP000853">
    <property type="protein sequence ID" value="ABW18458.1"/>
    <property type="molecule type" value="Genomic_DNA"/>
</dbReference>
<name>A8MEX9_ALKOO</name>
<protein>
    <submittedName>
        <fullName evidence="2">Cell division protein FtsA</fullName>
    </submittedName>
</protein>
<dbReference type="GO" id="GO:0051301">
    <property type="term" value="P:cell division"/>
    <property type="evidence" value="ECO:0007669"/>
    <property type="project" value="UniProtKB-KW"/>
</dbReference>
<sequence length="677" mass="75690">MAYEELRNSGFVFALDIGTRSVMGILGKKSNDKIHIEHMVIEFHTKRAMLNGQIHDIDGVIEVVRKVKLALEKKANCTLDEVSIAAAGRSLKTDRITIEREIDPLKEIHQDLINSLEIEGLQKAQYEIEKQSEESTKYFCVGHTVVRYYINDGMILNPLGQKGNKVKLDILATFLPQMVVDSLYAVTSKLNLEVRYMTLEPIAAIEVAIPENARLLNLALVDIGAGTSDVAITKEGTIVAYGMTTCAGDHITEEICKNYLLDFDAAEALKVNLNREKVQRFSDIVGIPYEISSEEMIHKIQPAIQHLANLISNCIVEQNGKSPSAVFLIGGGSQTPRLSKFIAENLEIPEERVVVRGIETVQNTVFVKEPIAGPECITPIGILAKSLNHQELDFIEIFINTQRFKLFQTKKLKIMDALVLAGYNPRDLIPKRGKSIEVTINGAQRILYGQYGEPAEILINGQRSNIGSSIKDGDLINISPAQEGAPAQYSLENMIPLENEIFVNGKSIPQIHQCKVNGEKPKMDDLLKDGDAVEYICLDTVLSLCAYLDIIHDGYTIKVNEEIASLHTKIVNKDRITLERKVEIAEEREEKNELKQEQGSNSDTIQCTEQSILIQCNGKPLQIPRKNCSNIFVDIFEHMDFDRSAVRGKLVLTLNGKEASYTDLIETGDEIRIYWDK</sequence>
<dbReference type="InterPro" id="IPR043129">
    <property type="entry name" value="ATPase_NBD"/>
</dbReference>
<dbReference type="HOGENOM" id="CLU_010661_1_0_9"/>
<dbReference type="RefSeq" id="WP_012158770.1">
    <property type="nucleotide sequence ID" value="NC_009922.1"/>
</dbReference>
<keyword evidence="2" id="KW-0132">Cell division</keyword>
<dbReference type="eggNOG" id="COG0849">
    <property type="taxonomic scope" value="Bacteria"/>
</dbReference>
<dbReference type="Pfam" id="PF14450">
    <property type="entry name" value="FtsA"/>
    <property type="match status" value="1"/>
</dbReference>
<dbReference type="Gene3D" id="3.30.420.40">
    <property type="match status" value="2"/>
</dbReference>
<dbReference type="STRING" id="350688.Clos_0911"/>
<dbReference type="OrthoDB" id="9768127at2"/>
<organism evidence="2 3">
    <name type="scientific">Alkaliphilus oremlandii (strain OhILAs)</name>
    <name type="common">Clostridium oremlandii (strain OhILAs)</name>
    <dbReference type="NCBI Taxonomy" id="350688"/>
    <lineage>
        <taxon>Bacteria</taxon>
        <taxon>Bacillati</taxon>
        <taxon>Bacillota</taxon>
        <taxon>Clostridia</taxon>
        <taxon>Peptostreptococcales</taxon>
        <taxon>Natronincolaceae</taxon>
        <taxon>Alkaliphilus</taxon>
    </lineage>
</organism>
<dbReference type="KEGG" id="aoe:Clos_0911"/>
<dbReference type="SUPFAM" id="SSF53067">
    <property type="entry name" value="Actin-like ATPase domain"/>
    <property type="match status" value="2"/>
</dbReference>
<evidence type="ECO:0000313" key="2">
    <source>
        <dbReference type="EMBL" id="ABW18458.1"/>
    </source>
</evidence>
<dbReference type="PANTHER" id="PTHR32432">
    <property type="entry name" value="CELL DIVISION PROTEIN FTSA-RELATED"/>
    <property type="match status" value="1"/>
</dbReference>
<proteinExistence type="predicted"/>
<feature type="domain" description="SHS2" evidence="1">
    <location>
        <begin position="12"/>
        <end position="208"/>
    </location>
</feature>
<dbReference type="CDD" id="cd24004">
    <property type="entry name" value="ASKHA_NBD_PilM-like"/>
    <property type="match status" value="1"/>
</dbReference>
<gene>
    <name evidence="2" type="ordered locus">Clos_0911</name>
</gene>
<reference evidence="3" key="1">
    <citation type="submission" date="2007-10" db="EMBL/GenBank/DDBJ databases">
        <title>Complete genome of Alkaliphilus oremlandii OhILAs.</title>
        <authorList>
            <person name="Copeland A."/>
            <person name="Lucas S."/>
            <person name="Lapidus A."/>
            <person name="Barry K."/>
            <person name="Detter J.C."/>
            <person name="Glavina del Rio T."/>
            <person name="Hammon N."/>
            <person name="Israni S."/>
            <person name="Dalin E."/>
            <person name="Tice H."/>
            <person name="Pitluck S."/>
            <person name="Chain P."/>
            <person name="Malfatti S."/>
            <person name="Shin M."/>
            <person name="Vergez L."/>
            <person name="Schmutz J."/>
            <person name="Larimer F."/>
            <person name="Land M."/>
            <person name="Hauser L."/>
            <person name="Kyrpides N."/>
            <person name="Mikhailova N."/>
            <person name="Stolz J.F."/>
            <person name="Dawson A."/>
            <person name="Fisher E."/>
            <person name="Crable B."/>
            <person name="Perera E."/>
            <person name="Lisak J."/>
            <person name="Ranganathan M."/>
            <person name="Basu P."/>
            <person name="Richardson P."/>
        </authorList>
    </citation>
    <scope>NUCLEOTIDE SEQUENCE [LARGE SCALE GENOMIC DNA]</scope>
    <source>
        <strain evidence="3">OhILAs</strain>
    </source>
</reference>
<keyword evidence="2" id="KW-0131">Cell cycle</keyword>
<evidence type="ECO:0000313" key="3">
    <source>
        <dbReference type="Proteomes" id="UP000000269"/>
    </source>
</evidence>
<dbReference type="PANTHER" id="PTHR32432:SF3">
    <property type="entry name" value="ETHANOLAMINE UTILIZATION PROTEIN EUTJ"/>
    <property type="match status" value="1"/>
</dbReference>
<dbReference type="AlphaFoldDB" id="A8MEX9"/>
<dbReference type="Proteomes" id="UP000000269">
    <property type="component" value="Chromosome"/>
</dbReference>
<keyword evidence="3" id="KW-1185">Reference proteome</keyword>